<dbReference type="Proteomes" id="UP000195602">
    <property type="component" value="Unassembled WGS sequence"/>
</dbReference>
<dbReference type="GO" id="GO:0071074">
    <property type="term" value="F:eukaryotic initiation factor eIF2 binding"/>
    <property type="evidence" value="ECO:0007669"/>
    <property type="project" value="TreeGrafter"/>
</dbReference>
<dbReference type="PROSITE" id="PS51363">
    <property type="entry name" value="W2"/>
    <property type="match status" value="1"/>
</dbReference>
<evidence type="ECO:0000256" key="5">
    <source>
        <dbReference type="ARBA" id="ARBA00023134"/>
    </source>
</evidence>
<dbReference type="KEGG" id="clus:A9F13_02g04015"/>
<dbReference type="Pfam" id="PF02020">
    <property type="entry name" value="W2"/>
    <property type="match status" value="1"/>
</dbReference>
<comment type="similarity">
    <text evidence="1">Belongs to the eIF-2-beta/eIF-5 family.</text>
</comment>
<dbReference type="InterPro" id="IPR016189">
    <property type="entry name" value="Transl_init_fac_IF2/IF5_N"/>
</dbReference>
<dbReference type="GO" id="GO:0045947">
    <property type="term" value="P:negative regulation of translational initiation"/>
    <property type="evidence" value="ECO:0007669"/>
    <property type="project" value="EnsemblFungi"/>
</dbReference>
<keyword evidence="3" id="KW-0547">Nucleotide-binding</keyword>
<name>A0AA91Q3C5_CLALS</name>
<dbReference type="AlphaFoldDB" id="A0AA91Q3C5"/>
<proteinExistence type="inferred from homology"/>
<keyword evidence="2 7" id="KW-0396">Initiation factor</keyword>
<dbReference type="FunFam" id="1.25.40.180:FF:000031">
    <property type="entry name" value="Eukaryotic translation initiation factor 5"/>
    <property type="match status" value="1"/>
</dbReference>
<reference evidence="7 8" key="1">
    <citation type="submission" date="2017-04" db="EMBL/GenBank/DDBJ databases">
        <title>Draft genome of the yeast Clavispora lusitaniae type strain CBS 6936.</title>
        <authorList>
            <person name="Durrens P."/>
            <person name="Klopp C."/>
            <person name="Biteau N."/>
            <person name="Fitton-Ouhabi V."/>
            <person name="Dementhon K."/>
            <person name="Accoceberry I."/>
            <person name="Sherman D.J."/>
            <person name="Noel T."/>
        </authorList>
    </citation>
    <scope>NUCLEOTIDE SEQUENCE [LARGE SCALE GENOMIC DNA]</scope>
    <source>
        <strain evidence="7 8">CBS 6936</strain>
    </source>
</reference>
<dbReference type="Pfam" id="PF01873">
    <property type="entry name" value="eIF-5_eIF-2B"/>
    <property type="match status" value="1"/>
</dbReference>
<dbReference type="SMART" id="SM00653">
    <property type="entry name" value="eIF2B_5"/>
    <property type="match status" value="1"/>
</dbReference>
<dbReference type="GO" id="GO:0005525">
    <property type="term" value="F:GTP binding"/>
    <property type="evidence" value="ECO:0007669"/>
    <property type="project" value="UniProtKB-KW"/>
</dbReference>
<dbReference type="PANTHER" id="PTHR23001:SF7">
    <property type="entry name" value="EUKARYOTIC TRANSLATION INITIATION FACTOR 5"/>
    <property type="match status" value="1"/>
</dbReference>
<dbReference type="InterPro" id="IPR016190">
    <property type="entry name" value="Transl_init_fac_IF2/IF5_Zn-bd"/>
</dbReference>
<dbReference type="GO" id="GO:0033290">
    <property type="term" value="C:eukaryotic 48S preinitiation complex"/>
    <property type="evidence" value="ECO:0007669"/>
    <property type="project" value="EnsemblFungi"/>
</dbReference>
<dbReference type="GO" id="GO:0003743">
    <property type="term" value="F:translation initiation factor activity"/>
    <property type="evidence" value="ECO:0007669"/>
    <property type="project" value="UniProtKB-KW"/>
</dbReference>
<keyword evidence="4" id="KW-0648">Protein biosynthesis</keyword>
<dbReference type="EMBL" id="LYUB02000002">
    <property type="protein sequence ID" value="OVF10570.1"/>
    <property type="molecule type" value="Genomic_DNA"/>
</dbReference>
<dbReference type="GO" id="GO:0042256">
    <property type="term" value="P:cytosolic ribosome assembly"/>
    <property type="evidence" value="ECO:0007669"/>
    <property type="project" value="EnsemblFungi"/>
</dbReference>
<organism evidence="7 8">
    <name type="scientific">Clavispora lusitaniae</name>
    <name type="common">Candida lusitaniae</name>
    <dbReference type="NCBI Taxonomy" id="36911"/>
    <lineage>
        <taxon>Eukaryota</taxon>
        <taxon>Fungi</taxon>
        <taxon>Dikarya</taxon>
        <taxon>Ascomycota</taxon>
        <taxon>Saccharomycotina</taxon>
        <taxon>Pichiomycetes</taxon>
        <taxon>Metschnikowiaceae</taxon>
        <taxon>Clavispora</taxon>
    </lineage>
</organism>
<comment type="caution">
    <text evidence="7">The sequence shown here is derived from an EMBL/GenBank/DDBJ whole genome shotgun (WGS) entry which is preliminary data.</text>
</comment>
<dbReference type="InterPro" id="IPR045196">
    <property type="entry name" value="IF2/IF5"/>
</dbReference>
<evidence type="ECO:0000313" key="8">
    <source>
        <dbReference type="Proteomes" id="UP000195602"/>
    </source>
</evidence>
<accession>A0AA91Q3C5</accession>
<dbReference type="FunFam" id="3.30.30.170:FF:000002">
    <property type="entry name" value="Eukaryotic translation initiation factor 5"/>
    <property type="match status" value="1"/>
</dbReference>
<dbReference type="OMA" id="YRYKMEK"/>
<evidence type="ECO:0000259" key="6">
    <source>
        <dbReference type="PROSITE" id="PS51363"/>
    </source>
</evidence>
<dbReference type="GO" id="GO:0005092">
    <property type="term" value="F:GDP-dissociation inhibitor activity"/>
    <property type="evidence" value="ECO:0007669"/>
    <property type="project" value="EnsemblFungi"/>
</dbReference>
<dbReference type="InterPro" id="IPR002735">
    <property type="entry name" value="Transl_init_fac_IF2/IF5_dom"/>
</dbReference>
<dbReference type="PANTHER" id="PTHR23001">
    <property type="entry name" value="EUKARYOTIC TRANSLATION INITIATION FACTOR"/>
    <property type="match status" value="1"/>
</dbReference>
<dbReference type="Gene3D" id="3.30.30.170">
    <property type="match status" value="1"/>
</dbReference>
<dbReference type="GO" id="GO:0001732">
    <property type="term" value="P:formation of cytoplasmic translation initiation complex"/>
    <property type="evidence" value="ECO:0007669"/>
    <property type="project" value="EnsemblFungi"/>
</dbReference>
<dbReference type="FunFam" id="2.20.25.350:FF:000001">
    <property type="entry name" value="Eukaryotic translation initiation factor 5"/>
    <property type="match status" value="1"/>
</dbReference>
<dbReference type="InterPro" id="IPR016024">
    <property type="entry name" value="ARM-type_fold"/>
</dbReference>
<dbReference type="Gene3D" id="2.20.25.350">
    <property type="match status" value="1"/>
</dbReference>
<evidence type="ECO:0000256" key="2">
    <source>
        <dbReference type="ARBA" id="ARBA00022540"/>
    </source>
</evidence>
<protein>
    <submittedName>
        <fullName evidence="7">Translation initiation factor</fullName>
    </submittedName>
</protein>
<evidence type="ECO:0000256" key="1">
    <source>
        <dbReference type="ARBA" id="ARBA00010397"/>
    </source>
</evidence>
<sequence length="396" mass="43789">MSFINICRDNTDPFYRYKMPPIQAKVEGRGNGIKTAIPNLSEVARALGRPPAYVVKYFGYELGAQTTMKEEEDRYLVNGAHQQNELQDSLDGFITKFVLCGACKNPETQITIKGKGILQKDCKACGRITDVDLRHKLSSYILKNPPPTSGKKAATATANVVGGGKSISDIAQNAEGGDSAPAADDDDDALTKKINAEAAALSAQAIEVADDDWAVDMSKEAIEARARELEGLNLNDTQTKLTEFGDWLLAESKESKEDLPSDIDIYKKIAELELLETHDVVLVLAQVLFDENIVDQIEEHSGLLAKLINDDEDYEKAFLGGLERFLGLEKPELIPILPKILVKLYDKDLISEEVILSWGSKVSKKYVPKDISKKVRKAAKPFIKWLQEADEESDEE</sequence>
<dbReference type="SUPFAM" id="SSF75689">
    <property type="entry name" value="Zinc-binding domain of translation initiation factor 2 beta"/>
    <property type="match status" value="1"/>
</dbReference>
<dbReference type="SMART" id="SM00515">
    <property type="entry name" value="eIF5C"/>
    <property type="match status" value="1"/>
</dbReference>
<dbReference type="SUPFAM" id="SSF100966">
    <property type="entry name" value="Translation initiation factor 2 beta, aIF2beta, N-terminal domain"/>
    <property type="match status" value="1"/>
</dbReference>
<dbReference type="SUPFAM" id="SSF48371">
    <property type="entry name" value="ARM repeat"/>
    <property type="match status" value="1"/>
</dbReference>
<dbReference type="InterPro" id="IPR003307">
    <property type="entry name" value="W2_domain"/>
</dbReference>
<dbReference type="Gene3D" id="1.25.40.180">
    <property type="match status" value="1"/>
</dbReference>
<keyword evidence="5" id="KW-0342">GTP-binding</keyword>
<evidence type="ECO:0000256" key="4">
    <source>
        <dbReference type="ARBA" id="ARBA00022917"/>
    </source>
</evidence>
<evidence type="ECO:0000313" key="7">
    <source>
        <dbReference type="EMBL" id="OVF10570.1"/>
    </source>
</evidence>
<feature type="domain" description="W2" evidence="6">
    <location>
        <begin position="234"/>
        <end position="396"/>
    </location>
</feature>
<gene>
    <name evidence="7" type="ORF">A9F13_02g04015</name>
</gene>
<dbReference type="GO" id="GO:0043614">
    <property type="term" value="C:multi-eIF complex"/>
    <property type="evidence" value="ECO:0007669"/>
    <property type="project" value="EnsemblFungi"/>
</dbReference>
<dbReference type="GO" id="GO:0005096">
    <property type="term" value="F:GTPase activator activity"/>
    <property type="evidence" value="ECO:0007669"/>
    <property type="project" value="EnsemblFungi"/>
</dbReference>
<dbReference type="CDD" id="cd11561">
    <property type="entry name" value="W2_eIF5"/>
    <property type="match status" value="1"/>
</dbReference>
<evidence type="ECO:0000256" key="3">
    <source>
        <dbReference type="ARBA" id="ARBA00022741"/>
    </source>
</evidence>
<dbReference type="GO" id="GO:0005829">
    <property type="term" value="C:cytosol"/>
    <property type="evidence" value="ECO:0007669"/>
    <property type="project" value="TreeGrafter"/>
</dbReference>